<name>G2PGN3_STRV4</name>
<evidence type="ECO:0000256" key="1">
    <source>
        <dbReference type="SAM" id="MobiDB-lite"/>
    </source>
</evidence>
<protein>
    <submittedName>
        <fullName evidence="2">Uncharacterized protein</fullName>
    </submittedName>
</protein>
<keyword evidence="2" id="KW-0614">Plasmid</keyword>
<geneLocation type="plasmid" evidence="2 3">
    <name>pSTRVI01</name>
</geneLocation>
<gene>
    <name evidence="2" type="ORF">Strvi_9240</name>
</gene>
<dbReference type="HOGENOM" id="CLU_597062_0_0_11"/>
<reference evidence="2" key="1">
    <citation type="submission" date="2011-08" db="EMBL/GenBank/DDBJ databases">
        <title>Complete sequence of plasmid 1 of Streptomyces violaceusniger Tu 4113.</title>
        <authorList>
            <consortium name="US DOE Joint Genome Institute"/>
            <person name="Lucas S."/>
            <person name="Han J."/>
            <person name="Lapidus A."/>
            <person name="Cheng J.-F."/>
            <person name="Goodwin L."/>
            <person name="Pitluck S."/>
            <person name="Peters L."/>
            <person name="Ivanova N."/>
            <person name="Daligault H."/>
            <person name="Detter J.C."/>
            <person name="Han C."/>
            <person name="Tapia R."/>
            <person name="Land M."/>
            <person name="Hauser L."/>
            <person name="Kyrpides N."/>
            <person name="Ivanova N."/>
            <person name="Pagani I."/>
            <person name="Hagen A."/>
            <person name="Katz L."/>
            <person name="Fiedler H.-P."/>
            <person name="Keasling J."/>
            <person name="Fortman J."/>
            <person name="Woyke T."/>
        </authorList>
    </citation>
    <scope>NUCLEOTIDE SEQUENCE [LARGE SCALE GENOMIC DNA]</scope>
    <source>
        <strain evidence="2">Tu 4113</strain>
        <plasmid evidence="2">pSTRVI01</plasmid>
    </source>
</reference>
<organism evidence="2 3">
    <name type="scientific">Streptomyces violaceusniger (strain Tu 4113)</name>
    <dbReference type="NCBI Taxonomy" id="653045"/>
    <lineage>
        <taxon>Bacteria</taxon>
        <taxon>Bacillati</taxon>
        <taxon>Actinomycetota</taxon>
        <taxon>Actinomycetes</taxon>
        <taxon>Kitasatosporales</taxon>
        <taxon>Streptomycetaceae</taxon>
        <taxon>Streptomyces</taxon>
        <taxon>Streptomyces violaceusniger group</taxon>
    </lineage>
</organism>
<dbReference type="Proteomes" id="UP000008703">
    <property type="component" value="Plasmid pSTRVI01"/>
</dbReference>
<proteinExistence type="predicted"/>
<evidence type="ECO:0000313" key="3">
    <source>
        <dbReference type="Proteomes" id="UP000008703"/>
    </source>
</evidence>
<dbReference type="KEGG" id="svl:Strvi_9240"/>
<dbReference type="RefSeq" id="WP_014043464.1">
    <property type="nucleotide sequence ID" value="NC_015951.1"/>
</dbReference>
<keyword evidence="3" id="KW-1185">Reference proteome</keyword>
<accession>G2PGN3</accession>
<sequence>MHSVHPVANGTRTDHPAPGLPFVNDGRLPLDNPDAIERTGRNQGKGLWGRTDRTRNGGWVAFTTEPKNPSFAWAVYHHPVHGRTVLLIHDRDLSDLHHAWMFEPGGFLYRHGGYWWNGERWHRPGQVLDRAFERYDPRPVDKQVTITAADLLKAPSNAQNASIAKIASFTAPDAPVPNWADHLALWAQHRGSQPDARPLDACIVDFHAPELETESWVDMTGLAKIAAVPTEDMPDLRYGGAKELPEPQEGSGSQMRWSQPVARDWAENYHQKNGPEALLSGTTVYDTTQPAGLVADHNRLRELFHEGLTEPRGKGTKPYLKGDLARQAADELAWTAASSLMYGHDQGFIPHSAVHEVLIAVIVGHLTEDVRRRTETSTSTDDLTPFPASTVKLLTWYIQHRPDSTASILGEICLDARVRLDLDPVQVGALLRQSLHFDSSLDRSTINRLLDMALPPSARPQ</sequence>
<dbReference type="EMBL" id="CP002995">
    <property type="protein sequence ID" value="AEM88529.1"/>
    <property type="molecule type" value="Genomic_DNA"/>
</dbReference>
<evidence type="ECO:0000313" key="2">
    <source>
        <dbReference type="EMBL" id="AEM88529.1"/>
    </source>
</evidence>
<feature type="region of interest" description="Disordered" evidence="1">
    <location>
        <begin position="1"/>
        <end position="26"/>
    </location>
</feature>
<dbReference type="AlphaFoldDB" id="G2PGN3"/>